<organism evidence="5 6">
    <name type="scientific">Undibacterium aquatile</name>
    <dbReference type="NCBI Taxonomy" id="1537398"/>
    <lineage>
        <taxon>Bacteria</taxon>
        <taxon>Pseudomonadati</taxon>
        <taxon>Pseudomonadota</taxon>
        <taxon>Betaproteobacteria</taxon>
        <taxon>Burkholderiales</taxon>
        <taxon>Oxalobacteraceae</taxon>
        <taxon>Undibacterium</taxon>
    </lineage>
</organism>
<proteinExistence type="inferred from homology"/>
<dbReference type="Pfam" id="PF17973">
    <property type="entry name" value="bMG10"/>
    <property type="match status" value="1"/>
</dbReference>
<dbReference type="PANTHER" id="PTHR40094:SF1">
    <property type="entry name" value="UBIQUITIN DOMAIN-CONTAINING PROTEIN"/>
    <property type="match status" value="1"/>
</dbReference>
<dbReference type="EMBL" id="JACOFT010000002">
    <property type="protein sequence ID" value="MBC3811065.1"/>
    <property type="molecule type" value="Genomic_DNA"/>
</dbReference>
<dbReference type="Pfam" id="PF01835">
    <property type="entry name" value="MG2"/>
    <property type="match status" value="1"/>
</dbReference>
<dbReference type="InterPro" id="IPR021868">
    <property type="entry name" value="Alpha_2_Macroglob_MG3"/>
</dbReference>
<dbReference type="Pfam" id="PF00207">
    <property type="entry name" value="A2M"/>
    <property type="match status" value="1"/>
</dbReference>
<dbReference type="SMART" id="SM01359">
    <property type="entry name" value="A2M_N_2"/>
    <property type="match status" value="1"/>
</dbReference>
<protein>
    <submittedName>
        <fullName evidence="5">Alpha-2-macroglobulin</fullName>
    </submittedName>
</protein>
<sequence length="1930" mass="211600">MASLIKSICAFATLLAIGNLPVAEAATITRFTPQGEIAQIRQVRATFSEAAVAFGDPKAGEPFNIKCSGDAVSGSGRWADERNWVYDFTQDLPVGSQCSFTLKTEFKTKSGAVLTGKTGFQFNTGGPAVVRTNPYAQSDIEEEQIFILHQSGAATEASLRQHVYCEIEGIHERVPVKFVTGETRHLLLKEFAQKADANKISTIQCQQKFPAEAGVKIVWDKGIVSTSGIVSTRAQSFQFKVRPAFTASVSCERENANAACTPILPIRMNFSAGIQRKFAEKILLKSAKGSVKPELPKENGEDLITYLSFKPSFAEKSELSIELPSALKDDSGRSLSNAAQFPLKLMTADFPPLAKFPAAPFGIVELNADATLPVTLRNVEASLVARSANGKVAPGQLANLKVDEDVAIIEWLSKLNRYHESTISKNNQLIETRSIGLLSKEAKASKLELPATNTDSVRPFEIVGIPFKAPGFYVLELESQRLGAALLGKPAPMFVRTSALVTNLSVHLKSGRENAAVWVTRLDNGKPVANADIQISDCFGRSIWKGRSDVNGIAMLAKPLSGCLGNEAGVEGKRGESKINGYFVSARKTDEKGRADMAFALSSWNNGIESYRFNLPTEFNTSASVKAHTVLDRSLFRAGETVSMKHLIRAETMHGLALVKTEQLPNRLRIVHQGSNQEFQFSVVWRGRNAAENTFTIPAQAKLGRYDIILDKGNVKLAATNDEGGNEDYRYSDQTYYTGGFRVEEFRLPLLQGRVIPAKGPHITPKELPLGLQLNYLNGGGASGLSVQVTSLLRNRMLHFPDYEQFSFYTNDSNEDEQKIVANKLPVTLDKNGSGKTVLSALPEIRRPRELLTEMTYADPNGEIQTISSVIPVWPAAVVAGIKNEDWVSVKNKTRFTAIALDTNGKPMSDVPLVITGIARHNDSHRRRIVGGFYAYENAESSKELGQLCKGKSDARGLLICEVEMTESGNIELQVKASDNQGRSSYAKTSLWVTGKGDVWFDGENQDRMDVLPEKKQYKAGDVASFQVRMPFRSATALVAIEREGVIDTMVVELNGRDPTIRVPVKASYGPNVYVSVLAVRGRMREVPWYSFFSWGWKEPLNWWSEFREYQAPGATVDLAKPAYKYGIAEINVGIAAQQLAVTVSSDKPAYPIRATSKVSIQVRLPDGKPAAGGEVAIAAVDEALLELQPNDSWNVLAALLQRRSYGVETATAQMQVIGKRHYGRKAVAAGGGGGKSPTRELLDTLLLWKPAVQLDANGRTQIDVPLNDALTSFRIVAVAQSGDGMFGTGTTSIKATQDLQIVSGLPPLVREGDHYNAMLTVRNTTSRAMKVMLQAKTNAAAALLPAQELQIPAGEAREANWMVEVPLLGADVQSQQLQWEFSALEQGATNQGAKDSLKFVQKLIPATPVTVQQAMLIQLDKPLTLPVVKPADGLPGRGGIAVSFLPSLISGSDGLRRYFENYPYICLEQKTSRAIGLRDAGMWQKVVNELPTYLDADGLAYYYPPADSGQRLGSDTLTAYLLSATQEAGYAIPESLRDKMLQGLQAFVEGKITRDFWSPRKDLDVRKLAALETLSRYNLVQPRMLGSVQITPNQWPTGAVLDWYLILQRSSTLPQRTVAMKEAEQILSSRLNYQGTRMGFSTERDDYWWWLMGNSDVNANRLLLAMMDNPAWRDDLPKILNGTLQRQVRGHWMTTTANVWGLLALEKFSKKFEAEKVSGTSRISLQQAANPALNSQTFNWPANGGGKLLLPWPQTAAADTNLKATHDGKGKPWLQLQSLAAVPLKTAFSSGYRITKTVTPVEQKQAGKYQRGDILRINIDIDAQTDMTWVVATDPIPAGATLLGSGLGRDSAIATAAERSSGQAWLAYEERSFDSFRSYYQFVPKGKFSMSYTVRLNNAGEFHLPSTRVEAMYAPEMFGESPNALMIVK</sequence>
<feature type="domain" description="Alpha-2-macroglobulin bait region" evidence="3">
    <location>
        <begin position="1009"/>
        <end position="1188"/>
    </location>
</feature>
<dbReference type="Pfam" id="PF11974">
    <property type="entry name" value="bMG3"/>
    <property type="match status" value="1"/>
</dbReference>
<evidence type="ECO:0000259" key="4">
    <source>
        <dbReference type="SMART" id="SM01360"/>
    </source>
</evidence>
<comment type="caution">
    <text evidence="5">The sequence shown here is derived from an EMBL/GenBank/DDBJ whole genome shotgun (WGS) entry which is preliminary data.</text>
</comment>
<keyword evidence="2" id="KW-0732">Signal</keyword>
<feature type="chain" id="PRO_5045325498" evidence="2">
    <location>
        <begin position="26"/>
        <end position="1930"/>
    </location>
</feature>
<name>A0ABR6XE53_9BURK</name>
<feature type="signal peptide" evidence="2">
    <location>
        <begin position="1"/>
        <end position="25"/>
    </location>
</feature>
<gene>
    <name evidence="5" type="ORF">H8K26_06385</name>
</gene>
<dbReference type="SUPFAM" id="SSF48239">
    <property type="entry name" value="Terpenoid cyclases/Protein prenyltransferases"/>
    <property type="match status" value="1"/>
</dbReference>
<accession>A0ABR6XE53</accession>
<dbReference type="InterPro" id="IPR041246">
    <property type="entry name" value="Bact_MG10"/>
</dbReference>
<dbReference type="RefSeq" id="WP_190478193.1">
    <property type="nucleotide sequence ID" value="NZ_JACOFT010000002.1"/>
</dbReference>
<dbReference type="InterPro" id="IPR051802">
    <property type="entry name" value="YfhM-like"/>
</dbReference>
<evidence type="ECO:0000313" key="6">
    <source>
        <dbReference type="Proteomes" id="UP000637632"/>
    </source>
</evidence>
<evidence type="ECO:0000313" key="5">
    <source>
        <dbReference type="EMBL" id="MBC3811065.1"/>
    </source>
</evidence>
<dbReference type="SMART" id="SM01360">
    <property type="entry name" value="A2M"/>
    <property type="match status" value="1"/>
</dbReference>
<dbReference type="InterPro" id="IPR002890">
    <property type="entry name" value="MG2"/>
</dbReference>
<feature type="domain" description="Alpha-2-macroglobulin" evidence="4">
    <location>
        <begin position="1246"/>
        <end position="1336"/>
    </location>
</feature>
<evidence type="ECO:0000259" key="3">
    <source>
        <dbReference type="SMART" id="SM01359"/>
    </source>
</evidence>
<keyword evidence="6" id="KW-1185">Reference proteome</keyword>
<reference evidence="5 6" key="1">
    <citation type="submission" date="2020-08" db="EMBL/GenBank/DDBJ databases">
        <title>Novel species isolated from subtropical streams in China.</title>
        <authorList>
            <person name="Lu H."/>
        </authorList>
    </citation>
    <scope>NUCLEOTIDE SEQUENCE [LARGE SCALE GENOMIC DNA]</scope>
    <source>
        <strain evidence="5 6">CCTCC AB 2015119</strain>
    </source>
</reference>
<dbReference type="PANTHER" id="PTHR40094">
    <property type="entry name" value="ALPHA-2-MACROGLOBULIN HOMOLOG"/>
    <property type="match status" value="1"/>
</dbReference>
<dbReference type="InterPro" id="IPR008930">
    <property type="entry name" value="Terpenoid_cyclase/PrenylTrfase"/>
</dbReference>
<dbReference type="InterPro" id="IPR011625">
    <property type="entry name" value="A2M_N_BRD"/>
</dbReference>
<comment type="similarity">
    <text evidence="1">Belongs to the protease inhibitor I39 (alpha-2-macroglobulin) family. Bacterial alpha-2-macroglobulin subfamily.</text>
</comment>
<dbReference type="InterPro" id="IPR001599">
    <property type="entry name" value="Macroglobln_a2"/>
</dbReference>
<evidence type="ECO:0000256" key="1">
    <source>
        <dbReference type="ARBA" id="ARBA00010556"/>
    </source>
</evidence>
<dbReference type="Pfam" id="PF07703">
    <property type="entry name" value="A2M_BRD"/>
    <property type="match status" value="1"/>
</dbReference>
<dbReference type="Proteomes" id="UP000637632">
    <property type="component" value="Unassembled WGS sequence"/>
</dbReference>
<dbReference type="Gene3D" id="2.60.40.1930">
    <property type="match status" value="1"/>
</dbReference>
<evidence type="ECO:0000256" key="2">
    <source>
        <dbReference type="SAM" id="SignalP"/>
    </source>
</evidence>